<sequence>MAMSVDGLVTGMSTSDTVKQLMQVEALPQTALKTKITVHNRTVTAYQSVNSKMAGLVTAAKALDDPASWAGIKATSSSNAAVVTALPGASAGSFTFKVDALAAAHTATFTGASVSSPSDALLAPVMAGDTFDIRLADGTTKTLTPTDRSLKSVAAAINGDPDSMFKAATVQVGPGQYTLQLTAKASGADAAFSNGLTGADDDLSGALTGLTLGGPTLTSQGADARLQVGTTADAYFITSPTNTFADVQPGVTVTATKKQAADDAPVTISLDIDAEGIATKLQALIDSANTALTEIAAQSRGKNGTVAAGALVGDTAMRKLSQDIMSTVSGGAGALGSFNTIGIGLDRSGKLTLDKEAFGKAFTADPAKTQEYFNSYTEVPHEKASPTKFDPGWDQAQGLASKLLTVGLQATEGVKLPTDPPGRVKEGTLQGLIQRRTDSIESLNDQVSAWDVRLDLRKSALQRQFSNLEVAMGKMQQQSSWLASQLAGLG</sequence>
<dbReference type="InterPro" id="IPR010809">
    <property type="entry name" value="FliD_C"/>
</dbReference>
<feature type="domain" description="Flagellar hook-associated protein 2 C-terminal" evidence="7">
    <location>
        <begin position="223"/>
        <end position="477"/>
    </location>
</feature>
<dbReference type="GO" id="GO:0009421">
    <property type="term" value="C:bacterial-type flagellum filament cap"/>
    <property type="evidence" value="ECO:0007669"/>
    <property type="project" value="InterPro"/>
</dbReference>
<dbReference type="AlphaFoldDB" id="A0A919S9Z3"/>
<keyword evidence="9" id="KW-1185">Reference proteome</keyword>
<evidence type="ECO:0000313" key="8">
    <source>
        <dbReference type="EMBL" id="GIM68411.1"/>
    </source>
</evidence>
<reference evidence="8" key="1">
    <citation type="submission" date="2021-03" db="EMBL/GenBank/DDBJ databases">
        <title>Whole genome shotgun sequence of Actinoplanes auranticolor NBRC 12245.</title>
        <authorList>
            <person name="Komaki H."/>
            <person name="Tamura T."/>
        </authorList>
    </citation>
    <scope>NUCLEOTIDE SEQUENCE</scope>
    <source>
        <strain evidence="8">NBRC 12245</strain>
    </source>
</reference>
<keyword evidence="3" id="KW-0175">Coiled coil</keyword>
<evidence type="ECO:0000256" key="3">
    <source>
        <dbReference type="ARBA" id="ARBA00023054"/>
    </source>
</evidence>
<evidence type="ECO:0000256" key="1">
    <source>
        <dbReference type="ARBA" id="ARBA00009764"/>
    </source>
</evidence>
<dbReference type="GO" id="GO:0005576">
    <property type="term" value="C:extracellular region"/>
    <property type="evidence" value="ECO:0007669"/>
    <property type="project" value="UniProtKB-SubCell"/>
</dbReference>
<accession>A0A919S9Z3</accession>
<comment type="subcellular location">
    <subcellularLocation>
        <location evidence="5">Secreted</location>
    </subcellularLocation>
    <subcellularLocation>
        <location evidence="5">Bacterial flagellum</location>
    </subcellularLocation>
</comment>
<dbReference type="Proteomes" id="UP000681340">
    <property type="component" value="Unassembled WGS sequence"/>
</dbReference>
<dbReference type="GO" id="GO:0071973">
    <property type="term" value="P:bacterial-type flagellum-dependent cell motility"/>
    <property type="evidence" value="ECO:0007669"/>
    <property type="project" value="TreeGrafter"/>
</dbReference>
<organism evidence="8 9">
    <name type="scientific">Actinoplanes auranticolor</name>
    <dbReference type="NCBI Taxonomy" id="47988"/>
    <lineage>
        <taxon>Bacteria</taxon>
        <taxon>Bacillati</taxon>
        <taxon>Actinomycetota</taxon>
        <taxon>Actinomycetes</taxon>
        <taxon>Micromonosporales</taxon>
        <taxon>Micromonosporaceae</taxon>
        <taxon>Actinoplanes</taxon>
    </lineage>
</organism>
<feature type="domain" description="Flagellar hook-associated protein 2 N-terminal" evidence="6">
    <location>
        <begin position="10"/>
        <end position="105"/>
    </location>
</feature>
<evidence type="ECO:0000256" key="5">
    <source>
        <dbReference type="RuleBase" id="RU362066"/>
    </source>
</evidence>
<name>A0A919S9Z3_9ACTN</name>
<comment type="function">
    <text evidence="5">Required for morphogenesis and for the elongation of the flagellar filament by facilitating polymerization of the flagellin monomers at the tip of growing filament. Forms a capping structure, which prevents flagellin subunits (transported through the central channel of the flagellum) from leaking out without polymerization at the distal end.</text>
</comment>
<protein>
    <recommendedName>
        <fullName evidence="5">Flagellar hook-associated protein 2</fullName>
        <shortName evidence="5">HAP2</shortName>
    </recommendedName>
    <alternativeName>
        <fullName evidence="5">Flagellar cap protein</fullName>
    </alternativeName>
</protein>
<dbReference type="Pfam" id="PF07195">
    <property type="entry name" value="FliD_C"/>
    <property type="match status" value="1"/>
</dbReference>
<dbReference type="Pfam" id="PF02465">
    <property type="entry name" value="FliD_N"/>
    <property type="match status" value="1"/>
</dbReference>
<evidence type="ECO:0000259" key="6">
    <source>
        <dbReference type="Pfam" id="PF02465"/>
    </source>
</evidence>
<gene>
    <name evidence="8" type="ORF">Aau02nite_31590</name>
</gene>
<dbReference type="PANTHER" id="PTHR30288">
    <property type="entry name" value="FLAGELLAR CAP/ASSEMBLY PROTEIN FLID"/>
    <property type="match status" value="1"/>
</dbReference>
<evidence type="ECO:0000256" key="2">
    <source>
        <dbReference type="ARBA" id="ARBA00011255"/>
    </source>
</evidence>
<dbReference type="PANTHER" id="PTHR30288:SF0">
    <property type="entry name" value="FLAGELLAR HOOK-ASSOCIATED PROTEIN 2"/>
    <property type="match status" value="1"/>
</dbReference>
<evidence type="ECO:0000256" key="4">
    <source>
        <dbReference type="ARBA" id="ARBA00023143"/>
    </source>
</evidence>
<comment type="similarity">
    <text evidence="1 5">Belongs to the FliD family.</text>
</comment>
<evidence type="ECO:0000313" key="9">
    <source>
        <dbReference type="Proteomes" id="UP000681340"/>
    </source>
</evidence>
<dbReference type="GO" id="GO:0007155">
    <property type="term" value="P:cell adhesion"/>
    <property type="evidence" value="ECO:0007669"/>
    <property type="project" value="InterPro"/>
</dbReference>
<comment type="subunit">
    <text evidence="2 5">Homopentamer.</text>
</comment>
<proteinExistence type="inferred from homology"/>
<keyword evidence="5" id="KW-0964">Secreted</keyword>
<evidence type="ECO:0000259" key="7">
    <source>
        <dbReference type="Pfam" id="PF07195"/>
    </source>
</evidence>
<dbReference type="RefSeq" id="WP_212989153.1">
    <property type="nucleotide sequence ID" value="NZ_BAABEA010000017.1"/>
</dbReference>
<dbReference type="InterPro" id="IPR040026">
    <property type="entry name" value="FliD"/>
</dbReference>
<comment type="caution">
    <text evidence="8">The sequence shown here is derived from an EMBL/GenBank/DDBJ whole genome shotgun (WGS) entry which is preliminary data.</text>
</comment>
<keyword evidence="4 5" id="KW-0975">Bacterial flagellum</keyword>
<dbReference type="GO" id="GO:0009424">
    <property type="term" value="C:bacterial-type flagellum hook"/>
    <property type="evidence" value="ECO:0007669"/>
    <property type="project" value="UniProtKB-UniRule"/>
</dbReference>
<dbReference type="EMBL" id="BOQL01000025">
    <property type="protein sequence ID" value="GIM68411.1"/>
    <property type="molecule type" value="Genomic_DNA"/>
</dbReference>
<dbReference type="InterPro" id="IPR003481">
    <property type="entry name" value="FliD_N"/>
</dbReference>